<protein>
    <submittedName>
        <fullName evidence="1">Uncharacterized protein</fullName>
    </submittedName>
</protein>
<gene>
    <name evidence="1" type="ORF">Ahy_Scaffold2g107576</name>
</gene>
<dbReference type="AlphaFoldDB" id="A0A444WQD7"/>
<dbReference type="Proteomes" id="UP000289738">
    <property type="component" value="Unassembled WGS sequence"/>
</dbReference>
<name>A0A444WQD7_ARAHY</name>
<proteinExistence type="predicted"/>
<sequence length="52" mass="5988">MEYSSRKSVVVTIRSYIISRGVDYNVCESETQMFYAKYETYGVCVFSLSEPA</sequence>
<comment type="caution">
    <text evidence="1">The sequence shown here is derived from an EMBL/GenBank/DDBJ whole genome shotgun (WGS) entry which is preliminary data.</text>
</comment>
<evidence type="ECO:0000313" key="2">
    <source>
        <dbReference type="Proteomes" id="UP000289738"/>
    </source>
</evidence>
<dbReference type="EMBL" id="SDMP01000022">
    <property type="protein sequence ID" value="RYQ79632.1"/>
    <property type="molecule type" value="Genomic_DNA"/>
</dbReference>
<evidence type="ECO:0000313" key="1">
    <source>
        <dbReference type="EMBL" id="RYQ79632.1"/>
    </source>
</evidence>
<reference evidence="1 2" key="1">
    <citation type="submission" date="2019-01" db="EMBL/GenBank/DDBJ databases">
        <title>Sequencing of cultivated peanut Arachis hypogaea provides insights into genome evolution and oil improvement.</title>
        <authorList>
            <person name="Chen X."/>
        </authorList>
    </citation>
    <scope>NUCLEOTIDE SEQUENCE [LARGE SCALE GENOMIC DNA]</scope>
    <source>
        <strain evidence="2">cv. Fuhuasheng</strain>
        <tissue evidence="1">Leaves</tissue>
    </source>
</reference>
<accession>A0A444WQD7</accession>
<keyword evidence="2" id="KW-1185">Reference proteome</keyword>
<organism evidence="1 2">
    <name type="scientific">Arachis hypogaea</name>
    <name type="common">Peanut</name>
    <dbReference type="NCBI Taxonomy" id="3818"/>
    <lineage>
        <taxon>Eukaryota</taxon>
        <taxon>Viridiplantae</taxon>
        <taxon>Streptophyta</taxon>
        <taxon>Embryophyta</taxon>
        <taxon>Tracheophyta</taxon>
        <taxon>Spermatophyta</taxon>
        <taxon>Magnoliopsida</taxon>
        <taxon>eudicotyledons</taxon>
        <taxon>Gunneridae</taxon>
        <taxon>Pentapetalae</taxon>
        <taxon>rosids</taxon>
        <taxon>fabids</taxon>
        <taxon>Fabales</taxon>
        <taxon>Fabaceae</taxon>
        <taxon>Papilionoideae</taxon>
        <taxon>50 kb inversion clade</taxon>
        <taxon>dalbergioids sensu lato</taxon>
        <taxon>Dalbergieae</taxon>
        <taxon>Pterocarpus clade</taxon>
        <taxon>Arachis</taxon>
    </lineage>
</organism>